<name>A0AAU7DRY0_9BACT</name>
<dbReference type="AlphaFoldDB" id="A0AAU7DRY0"/>
<feature type="transmembrane region" description="Helical" evidence="1">
    <location>
        <begin position="103"/>
        <end position="121"/>
    </location>
</feature>
<evidence type="ECO:0000313" key="2">
    <source>
        <dbReference type="EMBL" id="XBH20061.1"/>
    </source>
</evidence>
<feature type="transmembrane region" description="Helical" evidence="1">
    <location>
        <begin position="168"/>
        <end position="187"/>
    </location>
</feature>
<keyword evidence="1" id="KW-0812">Transmembrane</keyword>
<dbReference type="EMBL" id="CP121196">
    <property type="protein sequence ID" value="XBH20061.1"/>
    <property type="molecule type" value="Genomic_DNA"/>
</dbReference>
<dbReference type="RefSeq" id="WP_348265286.1">
    <property type="nucleotide sequence ID" value="NZ_CP121196.1"/>
</dbReference>
<feature type="transmembrane region" description="Helical" evidence="1">
    <location>
        <begin position="45"/>
        <end position="67"/>
    </location>
</feature>
<protein>
    <submittedName>
        <fullName evidence="2">Uncharacterized protein</fullName>
    </submittedName>
</protein>
<feature type="transmembrane region" description="Helical" evidence="1">
    <location>
        <begin position="194"/>
        <end position="214"/>
    </location>
</feature>
<accession>A0AAU7DRY0</accession>
<sequence length="236" mass="27110">MQILRKIMAWIFAIECFFFASVVWITHYPPQYGQPFILGGDASPLLTVVEVCAFYFIVIFALGVAWWTTWKEKASARIWGITASIVSLFWYQDPSYWYQIHRQGVWVHWAICLLGLIAFIAPQPERRATDARRDRLGDDLPNAGICYAWGVVFPVVYLFTRARNRQNAFLRFHCIQCLILFALGGLCNVSRKGWLGDVSGVAFLVIFVCYFIALSQAAQHKQFRLPLISMLAERLT</sequence>
<keyword evidence="1" id="KW-1133">Transmembrane helix</keyword>
<feature type="transmembrane region" description="Helical" evidence="1">
    <location>
        <begin position="7"/>
        <end position="25"/>
    </location>
</feature>
<organism evidence="2">
    <name type="scientific">Telmatobacter sp. DSM 110680</name>
    <dbReference type="NCBI Taxonomy" id="3036704"/>
    <lineage>
        <taxon>Bacteria</taxon>
        <taxon>Pseudomonadati</taxon>
        <taxon>Acidobacteriota</taxon>
        <taxon>Terriglobia</taxon>
        <taxon>Terriglobales</taxon>
        <taxon>Acidobacteriaceae</taxon>
        <taxon>Telmatobacter</taxon>
    </lineage>
</organism>
<evidence type="ECO:0000256" key="1">
    <source>
        <dbReference type="SAM" id="Phobius"/>
    </source>
</evidence>
<proteinExistence type="predicted"/>
<gene>
    <name evidence="2" type="ORF">P8935_12235</name>
</gene>
<keyword evidence="1" id="KW-0472">Membrane</keyword>
<feature type="transmembrane region" description="Helical" evidence="1">
    <location>
        <begin position="142"/>
        <end position="162"/>
    </location>
</feature>
<reference evidence="2" key="1">
    <citation type="submission" date="2023-03" db="EMBL/GenBank/DDBJ databases">
        <title>Edaphobacter sp.</title>
        <authorList>
            <person name="Huber K.J."/>
            <person name="Papendorf J."/>
            <person name="Pilke C."/>
            <person name="Bunk B."/>
            <person name="Sproeer C."/>
            <person name="Pester M."/>
        </authorList>
    </citation>
    <scope>NUCLEOTIDE SEQUENCE</scope>
    <source>
        <strain evidence="2">DSM 110680</strain>
    </source>
</reference>